<reference evidence="9" key="1">
    <citation type="submission" date="2017-05" db="EMBL/GenBank/DDBJ databases">
        <authorList>
            <person name="Song R."/>
            <person name="Chenine A.L."/>
            <person name="Ruprecht R.M."/>
        </authorList>
    </citation>
    <scope>NUCLEOTIDE SEQUENCE [LARGE SCALE GENOMIC DNA]</scope>
</reference>
<dbReference type="PANTHER" id="PTHR10578:SF140">
    <property type="entry name" value="FMN HYDROXY ACID DEHYDROGENASE DOMAIN-CONTAINING PROTEIN"/>
    <property type="match status" value="1"/>
</dbReference>
<organism evidence="8 9">
    <name type="scientific">Zymoseptoria tritici ST99CH_1E4</name>
    <dbReference type="NCBI Taxonomy" id="1276532"/>
    <lineage>
        <taxon>Eukaryota</taxon>
        <taxon>Fungi</taxon>
        <taxon>Dikarya</taxon>
        <taxon>Ascomycota</taxon>
        <taxon>Pezizomycotina</taxon>
        <taxon>Dothideomycetes</taxon>
        <taxon>Dothideomycetidae</taxon>
        <taxon>Mycosphaerellales</taxon>
        <taxon>Mycosphaerellaceae</taxon>
        <taxon>Zymoseptoria</taxon>
    </lineage>
</organism>
<name>A0A2H1GXH6_ZYMTR</name>
<dbReference type="InterPro" id="IPR000262">
    <property type="entry name" value="FMN-dep_DH"/>
</dbReference>
<dbReference type="Pfam" id="PF01070">
    <property type="entry name" value="FMN_dh"/>
    <property type="match status" value="2"/>
</dbReference>
<feature type="binding site" evidence="5">
    <location>
        <begin position="126"/>
        <end position="128"/>
    </location>
    <ligand>
        <name>FMN</name>
        <dbReference type="ChEBI" id="CHEBI:58210"/>
    </ligand>
</feature>
<evidence type="ECO:0000313" key="9">
    <source>
        <dbReference type="Proteomes" id="UP000245764"/>
    </source>
</evidence>
<dbReference type="PROSITE" id="PS51349">
    <property type="entry name" value="FMN_HYDROXY_ACID_DH_2"/>
    <property type="match status" value="1"/>
</dbReference>
<feature type="binding site" evidence="5">
    <location>
        <position position="253"/>
    </location>
    <ligand>
        <name>FMN</name>
        <dbReference type="ChEBI" id="CHEBI:58210"/>
    </ligand>
</feature>
<evidence type="ECO:0000256" key="1">
    <source>
        <dbReference type="ARBA" id="ARBA00001917"/>
    </source>
</evidence>
<feature type="chain" id="PRO_5013614758" description="FMN hydroxy acid dehydrogenase domain-containing protein" evidence="6">
    <location>
        <begin position="19"/>
        <end position="391"/>
    </location>
</feature>
<evidence type="ECO:0000259" key="7">
    <source>
        <dbReference type="PROSITE" id="PS51349"/>
    </source>
</evidence>
<dbReference type="InterPro" id="IPR037396">
    <property type="entry name" value="FMN_HAD"/>
</dbReference>
<feature type="binding site" evidence="5">
    <location>
        <position position="280"/>
    </location>
    <ligand>
        <name>glyoxylate</name>
        <dbReference type="ChEBI" id="CHEBI:36655"/>
    </ligand>
</feature>
<evidence type="ECO:0000256" key="3">
    <source>
        <dbReference type="ARBA" id="ARBA00024042"/>
    </source>
</evidence>
<comment type="cofactor">
    <cofactor evidence="1">
        <name>FMN</name>
        <dbReference type="ChEBI" id="CHEBI:58210"/>
    </cofactor>
</comment>
<feature type="binding site" evidence="5">
    <location>
        <position position="180"/>
    </location>
    <ligand>
        <name>glyoxylate</name>
        <dbReference type="ChEBI" id="CHEBI:36655"/>
    </ligand>
</feature>
<evidence type="ECO:0000256" key="6">
    <source>
        <dbReference type="SAM" id="SignalP"/>
    </source>
</evidence>
<evidence type="ECO:0000256" key="4">
    <source>
        <dbReference type="PIRSR" id="PIRSR000138-1"/>
    </source>
</evidence>
<feature type="binding site" evidence="5">
    <location>
        <position position="207"/>
    </location>
    <ligand>
        <name>FMN</name>
        <dbReference type="ChEBI" id="CHEBI:58210"/>
    </ligand>
</feature>
<dbReference type="PANTHER" id="PTHR10578">
    <property type="entry name" value="S -2-HYDROXY-ACID OXIDASE-RELATED"/>
    <property type="match status" value="1"/>
</dbReference>
<dbReference type="AlphaFoldDB" id="A0A2H1GXH6"/>
<evidence type="ECO:0000256" key="5">
    <source>
        <dbReference type="PIRSR" id="PIRSR000138-2"/>
    </source>
</evidence>
<accession>A0A2H1GXH6</accession>
<keyword evidence="5" id="KW-0288">FMN</keyword>
<dbReference type="SUPFAM" id="SSF51395">
    <property type="entry name" value="FMN-linked oxidoreductases"/>
    <property type="match status" value="1"/>
</dbReference>
<feature type="binding site" evidence="5">
    <location>
        <position position="277"/>
    </location>
    <ligand>
        <name>glyoxylate</name>
        <dbReference type="ChEBI" id="CHEBI:36655"/>
    </ligand>
</feature>
<feature type="signal peptide" evidence="6">
    <location>
        <begin position="1"/>
        <end position="18"/>
    </location>
</feature>
<dbReference type="GO" id="GO:0010181">
    <property type="term" value="F:FMN binding"/>
    <property type="evidence" value="ECO:0007669"/>
    <property type="project" value="InterPro"/>
</dbReference>
<feature type="binding site" evidence="5">
    <location>
        <position position="275"/>
    </location>
    <ligand>
        <name>FMN</name>
        <dbReference type="ChEBI" id="CHEBI:58210"/>
    </ligand>
</feature>
<sequence length="391" mass="42896">MRLLTSLLLSAAATLTQAARPFLEEPETGQTTTFANVSSSESSLPNLEDVWALSDFQHIAERHMNTTAYTYYRAAAAGEFSYRNNLETFARLRLRPRVMRNINNISASLPTPILNHTFSAPFFIAPAARAGYAHPDGELALVRAAAEEAILYIPSDLSSGSKADIQSARAEGQVLFQQLYLDPLNTTATTLQIREAESLTFQALILTVDSPANNVRHRAWRYGVGSADDALTSLTWDQWAELQATTRLPIIPKGIQTWEDAVIAHSYGVPAIYLSNHGGRAVDTSPSPLEVAIEIHQNAPWIFDEVEVWADGGVRYGTDVLKFLALGVKAVGLARPFMYANIYGEDGVRKAAQLLKREVMLDAANAGIGDLKQMNSSWVDVEGFPNAWGMR</sequence>
<feature type="binding site" evidence="5">
    <location>
        <begin position="311"/>
        <end position="315"/>
    </location>
    <ligand>
        <name>FMN</name>
        <dbReference type="ChEBI" id="CHEBI:58210"/>
    </ligand>
</feature>
<feature type="domain" description="FMN hydroxy acid dehydrogenase" evidence="7">
    <location>
        <begin position="45"/>
        <end position="384"/>
    </location>
</feature>
<feature type="binding site" evidence="5">
    <location>
        <position position="216"/>
    </location>
    <ligand>
        <name>glyoxylate</name>
        <dbReference type="ChEBI" id="CHEBI:36655"/>
    </ligand>
</feature>
<keyword evidence="5" id="KW-0285">Flavoprotein</keyword>
<feature type="binding site" evidence="5">
    <location>
        <position position="177"/>
    </location>
    <ligand>
        <name>FMN</name>
        <dbReference type="ChEBI" id="CHEBI:58210"/>
    </ligand>
</feature>
<keyword evidence="6" id="KW-0732">Signal</keyword>
<dbReference type="InterPro" id="IPR013785">
    <property type="entry name" value="Aldolase_TIM"/>
</dbReference>
<comment type="similarity">
    <text evidence="3">Belongs to the FMN-dependent alpha-hydroxy acid dehydrogenase family.</text>
</comment>
<dbReference type="GO" id="GO:0016491">
    <property type="term" value="F:oxidoreductase activity"/>
    <property type="evidence" value="ECO:0007669"/>
    <property type="project" value="UniProtKB-KW"/>
</dbReference>
<feature type="binding site" evidence="5">
    <location>
        <position position="71"/>
    </location>
    <ligand>
        <name>glyoxylate</name>
        <dbReference type="ChEBI" id="CHEBI:36655"/>
    </ligand>
</feature>
<feature type="active site" description="Proton acceptor" evidence="4">
    <location>
        <position position="277"/>
    </location>
</feature>
<dbReference type="PIRSF" id="PIRSF000138">
    <property type="entry name" value="Al-hdrx_acd_dh"/>
    <property type="match status" value="1"/>
</dbReference>
<proteinExistence type="inferred from homology"/>
<dbReference type="Gene3D" id="3.20.20.70">
    <property type="entry name" value="Aldolase class I"/>
    <property type="match status" value="1"/>
</dbReference>
<protein>
    <recommendedName>
        <fullName evidence="7">FMN hydroxy acid dehydrogenase domain-containing protein</fullName>
    </recommendedName>
</protein>
<dbReference type="Proteomes" id="UP000245764">
    <property type="component" value="Chromosome 9"/>
</dbReference>
<evidence type="ECO:0000256" key="2">
    <source>
        <dbReference type="ARBA" id="ARBA00023002"/>
    </source>
</evidence>
<gene>
    <name evidence="8" type="ORF">ZT1E4_G8977</name>
</gene>
<dbReference type="EMBL" id="LT854261">
    <property type="protein sequence ID" value="SMR58242.1"/>
    <property type="molecule type" value="Genomic_DNA"/>
</dbReference>
<feature type="binding site" evidence="5">
    <location>
        <position position="155"/>
    </location>
    <ligand>
        <name>FMN</name>
        <dbReference type="ChEBI" id="CHEBI:58210"/>
    </ligand>
</feature>
<keyword evidence="2" id="KW-0560">Oxidoreductase</keyword>
<evidence type="ECO:0000313" key="8">
    <source>
        <dbReference type="EMBL" id="SMR58242.1"/>
    </source>
</evidence>
<dbReference type="InterPro" id="IPR012133">
    <property type="entry name" value="Alpha-hydoxy_acid_DH_FMN"/>
</dbReference>